<evidence type="ECO:0000313" key="2">
    <source>
        <dbReference type="Proteomes" id="UP000308197"/>
    </source>
</evidence>
<dbReference type="STRING" id="1314778.A0A5C3PYM2"/>
<dbReference type="InterPro" id="IPR032675">
    <property type="entry name" value="LRR_dom_sf"/>
</dbReference>
<evidence type="ECO:0000313" key="1">
    <source>
        <dbReference type="EMBL" id="TFK92958.1"/>
    </source>
</evidence>
<dbReference type="Proteomes" id="UP000308197">
    <property type="component" value="Unassembled WGS sequence"/>
</dbReference>
<name>A0A5C3PYM2_9APHY</name>
<sequence>MTATWPDPSTEDAHKAIAHHEEETRRLTQVYNAHSRAATLPASVLALIFLEQATFFYERRLAFWSGAAGENISEAAHKPIYSWVEVSYVCRSWREAALHSAELWTTIVLDERVQAKFIKLLLDRSRGLPLTVVMHAAEEDYHCLSCSAEGDRGNTNYDDAVIILKEILPRTRRLSVFFNKRRHEEVWKVLEGLADASKLEYLRLEATGFLCYEPPSRYSSGRALVVVPSSISSLVPPKLSSLVICGAGFEWSNALLCLTLRRLKLSVYKFDQETNLEHLLAALRNMPQLESLDVDDIPPASAATPHGRASLRNLQYLRIPLENKNSAPFLLSLDIPSTTYVLLFTQPSRTFLRDRKKVIPEDVQNVVVAAVKTFLAKEIIYAVSHDEHEDLIGYNSPPRTSVWSIGQPDAPASDVLSWEAVEVHSPRIALGVTLHSPLMVKLLDALGPQSLRATKIHETSWDPREFLECLRGAENLTCLQVQGEVAIGIGGALCGWTRPAYLDVDLPPKHFPRPGWYGFGEVGDDCWVVSAEDQSASLRGPPSPLLFPRLQTLGISEVDFPVRNPDPGEKVYMYKPDIWDAYKIPYGLDVKGLVKGLRLRSGAGASQVLRVEFASCQCVDREQLVSLAEVVPEVIWDGRRVTLQEAHSMPENSAANI</sequence>
<dbReference type="Gene3D" id="3.80.10.10">
    <property type="entry name" value="Ribonuclease Inhibitor"/>
    <property type="match status" value="1"/>
</dbReference>
<keyword evidence="2" id="KW-1185">Reference proteome</keyword>
<dbReference type="SUPFAM" id="SSF52047">
    <property type="entry name" value="RNI-like"/>
    <property type="match status" value="1"/>
</dbReference>
<reference evidence="1 2" key="1">
    <citation type="journal article" date="2019" name="Nat. Ecol. Evol.">
        <title>Megaphylogeny resolves global patterns of mushroom evolution.</title>
        <authorList>
            <person name="Varga T."/>
            <person name="Krizsan K."/>
            <person name="Foldi C."/>
            <person name="Dima B."/>
            <person name="Sanchez-Garcia M."/>
            <person name="Sanchez-Ramirez S."/>
            <person name="Szollosi G.J."/>
            <person name="Szarkandi J.G."/>
            <person name="Papp V."/>
            <person name="Albert L."/>
            <person name="Andreopoulos W."/>
            <person name="Angelini C."/>
            <person name="Antonin V."/>
            <person name="Barry K.W."/>
            <person name="Bougher N.L."/>
            <person name="Buchanan P."/>
            <person name="Buyck B."/>
            <person name="Bense V."/>
            <person name="Catcheside P."/>
            <person name="Chovatia M."/>
            <person name="Cooper J."/>
            <person name="Damon W."/>
            <person name="Desjardin D."/>
            <person name="Finy P."/>
            <person name="Geml J."/>
            <person name="Haridas S."/>
            <person name="Hughes K."/>
            <person name="Justo A."/>
            <person name="Karasinski D."/>
            <person name="Kautmanova I."/>
            <person name="Kiss B."/>
            <person name="Kocsube S."/>
            <person name="Kotiranta H."/>
            <person name="LaButti K.M."/>
            <person name="Lechner B.E."/>
            <person name="Liimatainen K."/>
            <person name="Lipzen A."/>
            <person name="Lukacs Z."/>
            <person name="Mihaltcheva S."/>
            <person name="Morgado L.N."/>
            <person name="Niskanen T."/>
            <person name="Noordeloos M.E."/>
            <person name="Ohm R.A."/>
            <person name="Ortiz-Santana B."/>
            <person name="Ovrebo C."/>
            <person name="Racz N."/>
            <person name="Riley R."/>
            <person name="Savchenko A."/>
            <person name="Shiryaev A."/>
            <person name="Soop K."/>
            <person name="Spirin V."/>
            <person name="Szebenyi C."/>
            <person name="Tomsovsky M."/>
            <person name="Tulloss R.E."/>
            <person name="Uehling J."/>
            <person name="Grigoriev I.V."/>
            <person name="Vagvolgyi C."/>
            <person name="Papp T."/>
            <person name="Martin F.M."/>
            <person name="Miettinen O."/>
            <person name="Hibbett D.S."/>
            <person name="Nagy L.G."/>
        </authorList>
    </citation>
    <scope>NUCLEOTIDE SEQUENCE [LARGE SCALE GENOMIC DNA]</scope>
    <source>
        <strain evidence="1 2">HHB13444</strain>
    </source>
</reference>
<organism evidence="1 2">
    <name type="scientific">Polyporus arcularius HHB13444</name>
    <dbReference type="NCBI Taxonomy" id="1314778"/>
    <lineage>
        <taxon>Eukaryota</taxon>
        <taxon>Fungi</taxon>
        <taxon>Dikarya</taxon>
        <taxon>Basidiomycota</taxon>
        <taxon>Agaricomycotina</taxon>
        <taxon>Agaricomycetes</taxon>
        <taxon>Polyporales</taxon>
        <taxon>Polyporaceae</taxon>
        <taxon>Polyporus</taxon>
    </lineage>
</organism>
<dbReference type="InParanoid" id="A0A5C3PYM2"/>
<gene>
    <name evidence="1" type="ORF">K466DRAFT_512479</name>
</gene>
<dbReference type="AlphaFoldDB" id="A0A5C3PYM2"/>
<proteinExistence type="predicted"/>
<accession>A0A5C3PYM2</accession>
<protein>
    <submittedName>
        <fullName evidence="1">Uncharacterized protein</fullName>
    </submittedName>
</protein>
<dbReference type="EMBL" id="ML210989">
    <property type="protein sequence ID" value="TFK92958.1"/>
    <property type="molecule type" value="Genomic_DNA"/>
</dbReference>